<dbReference type="InterPro" id="IPR018130">
    <property type="entry name" value="Ribosomal_uS2_CS"/>
</dbReference>
<name>A0A3M7RGH7_BRAPC</name>
<protein>
    <submittedName>
        <fullName evidence="1">Uncharacterized protein</fullName>
    </submittedName>
</protein>
<comment type="caution">
    <text evidence="1">The sequence shown here is derived from an EMBL/GenBank/DDBJ whole genome shotgun (WGS) entry which is preliminary data.</text>
</comment>
<dbReference type="Proteomes" id="UP000276133">
    <property type="component" value="Unassembled WGS sequence"/>
</dbReference>
<accession>A0A3M7RGH7</accession>
<evidence type="ECO:0000313" key="2">
    <source>
        <dbReference type="Proteomes" id="UP000276133"/>
    </source>
</evidence>
<dbReference type="GO" id="GO:0005840">
    <property type="term" value="C:ribosome"/>
    <property type="evidence" value="ECO:0007669"/>
    <property type="project" value="InterPro"/>
</dbReference>
<sequence length="106" mass="11914">MRSLMVVFLEIPVTHFLRSATHIGISAEPIDGARLGAADDCWQRLSVCYFVMALSPSLSGGFNFDLRPILFDGFFQICDFCSDFHLKKLAHANFKFFALSFQNKSA</sequence>
<dbReference type="PROSITE" id="PS00962">
    <property type="entry name" value="RIBOSOMAL_S2_1"/>
    <property type="match status" value="1"/>
</dbReference>
<organism evidence="1 2">
    <name type="scientific">Brachionus plicatilis</name>
    <name type="common">Marine rotifer</name>
    <name type="synonym">Brachionus muelleri</name>
    <dbReference type="NCBI Taxonomy" id="10195"/>
    <lineage>
        <taxon>Eukaryota</taxon>
        <taxon>Metazoa</taxon>
        <taxon>Spiralia</taxon>
        <taxon>Gnathifera</taxon>
        <taxon>Rotifera</taxon>
        <taxon>Eurotatoria</taxon>
        <taxon>Monogononta</taxon>
        <taxon>Pseudotrocha</taxon>
        <taxon>Ploima</taxon>
        <taxon>Brachionidae</taxon>
        <taxon>Brachionus</taxon>
    </lineage>
</organism>
<dbReference type="GO" id="GO:0006412">
    <property type="term" value="P:translation"/>
    <property type="evidence" value="ECO:0007669"/>
    <property type="project" value="InterPro"/>
</dbReference>
<keyword evidence="2" id="KW-1185">Reference proteome</keyword>
<gene>
    <name evidence="1" type="ORF">BpHYR1_046936</name>
</gene>
<reference evidence="1 2" key="1">
    <citation type="journal article" date="2018" name="Sci. Rep.">
        <title>Genomic signatures of local adaptation to the degree of environmental predictability in rotifers.</title>
        <authorList>
            <person name="Franch-Gras L."/>
            <person name="Hahn C."/>
            <person name="Garcia-Roger E.M."/>
            <person name="Carmona M.J."/>
            <person name="Serra M."/>
            <person name="Gomez A."/>
        </authorList>
    </citation>
    <scope>NUCLEOTIDE SEQUENCE [LARGE SCALE GENOMIC DNA]</scope>
    <source>
        <strain evidence="1">HYR1</strain>
    </source>
</reference>
<proteinExistence type="predicted"/>
<dbReference type="EMBL" id="REGN01003428">
    <property type="protein sequence ID" value="RNA22564.1"/>
    <property type="molecule type" value="Genomic_DNA"/>
</dbReference>
<dbReference type="GO" id="GO:0003735">
    <property type="term" value="F:structural constituent of ribosome"/>
    <property type="evidence" value="ECO:0007669"/>
    <property type="project" value="InterPro"/>
</dbReference>
<evidence type="ECO:0000313" key="1">
    <source>
        <dbReference type="EMBL" id="RNA22564.1"/>
    </source>
</evidence>
<dbReference type="AlphaFoldDB" id="A0A3M7RGH7"/>